<dbReference type="InterPro" id="IPR050951">
    <property type="entry name" value="Retrovirus_Pol_polyprotein"/>
</dbReference>
<feature type="compositionally biased region" description="Polar residues" evidence="1">
    <location>
        <begin position="196"/>
        <end position="208"/>
    </location>
</feature>
<dbReference type="AlphaFoldDB" id="A0A6P8J3C3"/>
<feature type="compositionally biased region" description="Basic and acidic residues" evidence="1">
    <location>
        <begin position="184"/>
        <end position="194"/>
    </location>
</feature>
<feature type="compositionally biased region" description="Pro residues" evidence="1">
    <location>
        <begin position="12"/>
        <end position="24"/>
    </location>
</feature>
<dbReference type="Pfam" id="PF14893">
    <property type="entry name" value="PNMA"/>
    <property type="match status" value="1"/>
</dbReference>
<dbReference type="Proteomes" id="UP000515163">
    <property type="component" value="Unplaced"/>
</dbReference>
<accession>A0A6P8J3C3</accession>
<name>A0A6P8J3C3_ACTTE</name>
<protein>
    <submittedName>
        <fullName evidence="4">Uncharacterized protein LOC116307918</fullName>
    </submittedName>
</protein>
<feature type="compositionally biased region" description="Basic and acidic residues" evidence="1">
    <location>
        <begin position="221"/>
        <end position="231"/>
    </location>
</feature>
<dbReference type="PANTHER" id="PTHR37984">
    <property type="entry name" value="PROTEIN CBG26694"/>
    <property type="match status" value="1"/>
</dbReference>
<dbReference type="GeneID" id="116307918"/>
<dbReference type="KEGG" id="aten:116307918"/>
<dbReference type="InterPro" id="IPR021109">
    <property type="entry name" value="Peptidase_aspartic_dom_sf"/>
</dbReference>
<feature type="region of interest" description="Disordered" evidence="1">
    <location>
        <begin position="181"/>
        <end position="242"/>
    </location>
</feature>
<sequence>MPETDEQATSHPRPPMANTIPPPEKFSGANSPQQSDLWQKWLRRFERYRLASGLKHKPDIEQVSTLLYSMGECADDILQTINIDEEKATYEEVKTALNKYYEVRRNVLVERAKFNKRVQQQGESIDTFIQDLYKLADDCEYGTLKKELIRDRIIVGVIDDTLSDRLQAKTKLTLEETVQLSRQAEARKQSKEVVRGNTQPSTGNNTVNYIKRPTQNNRPNPRNEAKGETKQSKKTAPPSSCCPWCGNRQRHDRKQCPAKDAACLKCKKRGHFQSVCRSQSNPKPKVNEIEDDDSDMPFLGEVLGEIKGGENSWIVQVGINNVTRCKLDTGAAVSVVSDSLPWIKQQPLEPVRQSLMGPGGTRLTVVGSFLATIKYRQSKIQERVYVIKNQSCSLLSRQACVNLGLIRRLDVEVEELNTEAPNFRAEFPQLFTGLGKLQTECHITLQDDTKPFCLYIWKAMTVFVGYFFS</sequence>
<dbReference type="OrthoDB" id="5968803at2759"/>
<dbReference type="InParanoid" id="A0A6P8J3C3"/>
<evidence type="ECO:0000313" key="3">
    <source>
        <dbReference type="Proteomes" id="UP000515163"/>
    </source>
</evidence>
<dbReference type="InterPro" id="IPR048270">
    <property type="entry name" value="PNMA_C"/>
</dbReference>
<gene>
    <name evidence="4" type="primary">LOC116307918</name>
</gene>
<evidence type="ECO:0000259" key="2">
    <source>
        <dbReference type="Pfam" id="PF14893"/>
    </source>
</evidence>
<organism evidence="3 4">
    <name type="scientific">Actinia tenebrosa</name>
    <name type="common">Australian red waratah sea anemone</name>
    <dbReference type="NCBI Taxonomy" id="6105"/>
    <lineage>
        <taxon>Eukaryota</taxon>
        <taxon>Metazoa</taxon>
        <taxon>Cnidaria</taxon>
        <taxon>Anthozoa</taxon>
        <taxon>Hexacorallia</taxon>
        <taxon>Actiniaria</taxon>
        <taxon>Actiniidae</taxon>
        <taxon>Actinia</taxon>
    </lineage>
</organism>
<dbReference type="PANTHER" id="PTHR37984:SF9">
    <property type="entry name" value="INTEGRASE CATALYTIC DOMAIN-CONTAINING PROTEIN"/>
    <property type="match status" value="1"/>
</dbReference>
<dbReference type="RefSeq" id="XP_031574104.1">
    <property type="nucleotide sequence ID" value="XM_031718244.1"/>
</dbReference>
<evidence type="ECO:0000313" key="4">
    <source>
        <dbReference type="RefSeq" id="XP_031574104.1"/>
    </source>
</evidence>
<dbReference type="SUPFAM" id="SSF50630">
    <property type="entry name" value="Acid proteases"/>
    <property type="match status" value="1"/>
</dbReference>
<feature type="domain" description="Paraneoplastic antigen Ma-like C-terminal" evidence="2">
    <location>
        <begin position="26"/>
        <end position="150"/>
    </location>
</feature>
<reference evidence="4" key="1">
    <citation type="submission" date="2025-08" db="UniProtKB">
        <authorList>
            <consortium name="RefSeq"/>
        </authorList>
    </citation>
    <scope>IDENTIFICATION</scope>
    <source>
        <tissue evidence="4">Tentacle</tissue>
    </source>
</reference>
<keyword evidence="3" id="KW-1185">Reference proteome</keyword>
<feature type="region of interest" description="Disordered" evidence="1">
    <location>
        <begin position="1"/>
        <end position="32"/>
    </location>
</feature>
<evidence type="ECO:0000256" key="1">
    <source>
        <dbReference type="SAM" id="MobiDB-lite"/>
    </source>
</evidence>
<proteinExistence type="predicted"/>